<dbReference type="EMBL" id="RXOF01000004">
    <property type="protein sequence ID" value="RTQ50922.1"/>
    <property type="molecule type" value="Genomic_DNA"/>
</dbReference>
<comment type="caution">
    <text evidence="1">The sequence shown here is derived from an EMBL/GenBank/DDBJ whole genome shotgun (WGS) entry which is preliminary data.</text>
</comment>
<dbReference type="RefSeq" id="WP_126692987.1">
    <property type="nucleotide sequence ID" value="NZ_RXOF01000004.1"/>
</dbReference>
<protein>
    <submittedName>
        <fullName evidence="1">Uncharacterized protein</fullName>
    </submittedName>
</protein>
<gene>
    <name evidence="1" type="ORF">EJV47_09930</name>
</gene>
<evidence type="ECO:0000313" key="1">
    <source>
        <dbReference type="EMBL" id="RTQ50922.1"/>
    </source>
</evidence>
<organism evidence="1 2">
    <name type="scientific">Hymenobacter gummosus</name>
    <dbReference type="NCBI Taxonomy" id="1776032"/>
    <lineage>
        <taxon>Bacteria</taxon>
        <taxon>Pseudomonadati</taxon>
        <taxon>Bacteroidota</taxon>
        <taxon>Cytophagia</taxon>
        <taxon>Cytophagales</taxon>
        <taxon>Hymenobacteraceae</taxon>
        <taxon>Hymenobacter</taxon>
    </lineage>
</organism>
<dbReference type="OrthoDB" id="9787920at2"/>
<keyword evidence="2" id="KW-1185">Reference proteome</keyword>
<name>A0A3S0IPV2_9BACT</name>
<dbReference type="Proteomes" id="UP000282184">
    <property type="component" value="Unassembled WGS sequence"/>
</dbReference>
<dbReference type="AlphaFoldDB" id="A0A3S0IPV2"/>
<proteinExistence type="predicted"/>
<evidence type="ECO:0000313" key="2">
    <source>
        <dbReference type="Proteomes" id="UP000282184"/>
    </source>
</evidence>
<accession>A0A3S0IPV2</accession>
<reference evidence="1 2" key="1">
    <citation type="submission" date="2018-12" db="EMBL/GenBank/DDBJ databases">
        <title>Hymenobacter gummosus sp. nov., isolated from a spring.</title>
        <authorList>
            <person name="Nie L."/>
        </authorList>
    </citation>
    <scope>NUCLEOTIDE SEQUENCE [LARGE SCALE GENOMIC DNA]</scope>
    <source>
        <strain evidence="1 2">KCTC 52166</strain>
    </source>
</reference>
<sequence length="353" mass="39806">MEDGVLRFRNRRALSNYLVRASKNERAADQWESAHQFTSMERAYTTAMQADEQLQAGIISSLTPAQQTALAGQPEPHSAAYRQYEAAGTILNVREPDGSHSTWMNTFNPAVARAINSDGIVAIGDSLYRYAADRFYLLKTGDLRRKNELLNPRASADLEIKSARNEQLEQLGAIRSNPQNDQPEPLITYLLKPATGSGHNVSKGLWPAFYSNDSRRVYMSVYFYSDLPSFGSNNNLVNYYHDVLCQRKNTWGNWVAADCAGRIHYFNSSLNYFYTLIDLNTNQTTVNSYTLTDNFHENDVSYCSNARRAEYPDLNGTFTAPFGYGFADQYEITQGFWEVGVRGGNGLYLSITK</sequence>